<evidence type="ECO:0000313" key="3">
    <source>
        <dbReference type="Proteomes" id="UP000612055"/>
    </source>
</evidence>
<gene>
    <name evidence="2" type="ORF">HYH03_005533</name>
</gene>
<dbReference type="EMBL" id="JAEHOE010000019">
    <property type="protein sequence ID" value="KAG2496300.1"/>
    <property type="molecule type" value="Genomic_DNA"/>
</dbReference>
<dbReference type="GO" id="GO:0005930">
    <property type="term" value="C:axoneme"/>
    <property type="evidence" value="ECO:0007669"/>
    <property type="project" value="UniProtKB-SubCell"/>
</dbReference>
<comment type="caution">
    <text evidence="2">The sequence shown here is derived from an EMBL/GenBank/DDBJ whole genome shotgun (WGS) entry which is preliminary data.</text>
</comment>
<reference evidence="2" key="1">
    <citation type="journal article" date="2020" name="bioRxiv">
        <title>Comparative genomics of Chlamydomonas.</title>
        <authorList>
            <person name="Craig R.J."/>
            <person name="Hasan A.R."/>
            <person name="Ness R.W."/>
            <person name="Keightley P.D."/>
        </authorList>
    </citation>
    <scope>NUCLEOTIDE SEQUENCE</scope>
    <source>
        <strain evidence="2">CCAP 11/70</strain>
    </source>
</reference>
<dbReference type="Proteomes" id="UP000612055">
    <property type="component" value="Unassembled WGS sequence"/>
</dbReference>
<dbReference type="OrthoDB" id="560861at2759"/>
<dbReference type="AlphaFoldDB" id="A0A836C127"/>
<dbReference type="Gene3D" id="3.80.10.10">
    <property type="entry name" value="Ribonuclease Inhibitor"/>
    <property type="match status" value="1"/>
</dbReference>
<name>A0A836C127_9CHLO</name>
<sequence>MRLDVHACSIPALPHRPSLSRWPRLSEVTLWLDGDLEEGHGSLSSQLVLPFVDQPEEALARITTMAVHVVDGDKRATLPPPTFMQLASLLPNLRDLDLSNLRGGILPTAAVDLRLFYRGLSQLRSLEVLSLPTATALPGIEALAGSLQKLVADGWSDEEEDEDDTYLSARAVASLSQLTKLSYLMVRGAELGQEEDEGGPGIQGGGQASGGLLGLLDAMPPALESILWGTGDADELCVALRKGDGRWALTVCYCATDDLIALAGDVLVPCRALRSAERPRLILENITATAMDEQDEEMLVALAQLYDISMETELVVDSSCGLEDLQPVLSMLSNTPAVAVLGFPSDHHRYTISFSRPDGGPQQAGTGPRPLTAPGALLELALERLAGCEPIPNQRSYNWAEEGSVLLLRGPAAAALSQLGPAALSEWALRVERGAEAAALAAGAGQAEGGGSGVLLSGVQALPPAAALLVECGEAEGAGAAVAAALEGEGLQVVSLCRDAVVVDEGTGAYPSAKLYQNNLHWGLTSALHAAWGAALPITTLSERLEWVLAVREMLKELPAFVEAA</sequence>
<keyword evidence="3" id="KW-1185">Reference proteome</keyword>
<evidence type="ECO:0000313" key="2">
    <source>
        <dbReference type="EMBL" id="KAG2496300.1"/>
    </source>
</evidence>
<protein>
    <submittedName>
        <fullName evidence="2">Uncharacterized protein</fullName>
    </submittedName>
</protein>
<dbReference type="InterPro" id="IPR032675">
    <property type="entry name" value="LRR_dom_sf"/>
</dbReference>
<evidence type="ECO:0000256" key="1">
    <source>
        <dbReference type="ARBA" id="ARBA00004430"/>
    </source>
</evidence>
<organism evidence="2 3">
    <name type="scientific">Edaphochlamys debaryana</name>
    <dbReference type="NCBI Taxonomy" id="47281"/>
    <lineage>
        <taxon>Eukaryota</taxon>
        <taxon>Viridiplantae</taxon>
        <taxon>Chlorophyta</taxon>
        <taxon>core chlorophytes</taxon>
        <taxon>Chlorophyceae</taxon>
        <taxon>CS clade</taxon>
        <taxon>Chlamydomonadales</taxon>
        <taxon>Chlamydomonadales incertae sedis</taxon>
        <taxon>Edaphochlamys</taxon>
    </lineage>
</organism>
<proteinExistence type="predicted"/>
<accession>A0A836C127</accession>
<comment type="subcellular location">
    <subcellularLocation>
        <location evidence="1">Cytoplasm</location>
        <location evidence="1">Cytoskeleton</location>
        <location evidence="1">Cilium axoneme</location>
    </subcellularLocation>
</comment>